<keyword evidence="9" id="KW-0966">Cell projection</keyword>
<organism evidence="12">
    <name type="scientific">Cryptomonas curvata</name>
    <dbReference type="NCBI Taxonomy" id="233186"/>
    <lineage>
        <taxon>Eukaryota</taxon>
        <taxon>Cryptophyceae</taxon>
        <taxon>Cryptomonadales</taxon>
        <taxon>Cryptomonadaceae</taxon>
        <taxon>Cryptomonas</taxon>
    </lineage>
</organism>
<keyword evidence="6" id="KW-0243">Dynein</keyword>
<keyword evidence="2" id="KW-0963">Cytoplasm</keyword>
<dbReference type="PANTHER" id="PTHR15454:SF73">
    <property type="entry name" value="DYNEIN AXONEMAL LIGHT CHAIN 1"/>
    <property type="match status" value="1"/>
</dbReference>
<reference evidence="12" key="1">
    <citation type="submission" date="2021-01" db="EMBL/GenBank/DDBJ databases">
        <authorList>
            <person name="Corre E."/>
            <person name="Pelletier E."/>
            <person name="Niang G."/>
            <person name="Scheremetjew M."/>
            <person name="Finn R."/>
            <person name="Kale V."/>
            <person name="Holt S."/>
            <person name="Cochrane G."/>
            <person name="Meng A."/>
            <person name="Brown T."/>
            <person name="Cohen L."/>
        </authorList>
    </citation>
    <scope>NUCLEOTIDE SEQUENCE</scope>
    <source>
        <strain evidence="12">CCAP979/52</strain>
    </source>
</reference>
<evidence type="ECO:0000256" key="7">
    <source>
        <dbReference type="ARBA" id="ARBA00023175"/>
    </source>
</evidence>
<dbReference type="FunFam" id="3.80.10.10:FF:000049">
    <property type="entry name" value="Dynein light chain 1"/>
    <property type="match status" value="1"/>
</dbReference>
<dbReference type="Pfam" id="PF12799">
    <property type="entry name" value="LRR_4"/>
    <property type="match status" value="2"/>
</dbReference>
<dbReference type="GO" id="GO:0005930">
    <property type="term" value="C:axoneme"/>
    <property type="evidence" value="ECO:0007669"/>
    <property type="project" value="UniProtKB-SubCell"/>
</dbReference>
<keyword evidence="3" id="KW-0433">Leucine-rich repeat</keyword>
<dbReference type="GO" id="GO:0005874">
    <property type="term" value="C:microtubule"/>
    <property type="evidence" value="ECO:0007669"/>
    <property type="project" value="UniProtKB-KW"/>
</dbReference>
<evidence type="ECO:0000256" key="9">
    <source>
        <dbReference type="ARBA" id="ARBA00023273"/>
    </source>
</evidence>
<dbReference type="InterPro" id="IPR032675">
    <property type="entry name" value="LRR_dom_sf"/>
</dbReference>
<keyword evidence="7" id="KW-0505">Motor protein</keyword>
<evidence type="ECO:0000256" key="1">
    <source>
        <dbReference type="ARBA" id="ARBA00004430"/>
    </source>
</evidence>
<evidence type="ECO:0000256" key="2">
    <source>
        <dbReference type="ARBA" id="ARBA00022490"/>
    </source>
</evidence>
<sequence>MTSIKDAIKNFETKTNQVATECEKVLLYGQLPPIMKMDSSLGTLKACKHLALSSNSIEKISGLKGLDSLEVLSIGRNQIKKLEGLEDVSATLKELWMSYNLIEKFNGIEKLTNLTVLYFSNNLIAKWVEVDRLRELVKLEELLFVGNPLFEAHKPTEDFRINVAGRLPWLKKLDGQPVDDDERERGKALVG</sequence>
<dbReference type="PANTHER" id="PTHR15454">
    <property type="entry name" value="NISCHARIN RELATED"/>
    <property type="match status" value="1"/>
</dbReference>
<protein>
    <recommendedName>
        <fullName evidence="11">Dynein axonemal light chain 1</fullName>
    </recommendedName>
</protein>
<evidence type="ECO:0000256" key="8">
    <source>
        <dbReference type="ARBA" id="ARBA00023212"/>
    </source>
</evidence>
<gene>
    <name evidence="12" type="ORF">CCUR1050_LOCUS28459</name>
</gene>
<dbReference type="GO" id="GO:0030286">
    <property type="term" value="C:dynein complex"/>
    <property type="evidence" value="ECO:0007669"/>
    <property type="project" value="UniProtKB-KW"/>
</dbReference>
<evidence type="ECO:0000256" key="5">
    <source>
        <dbReference type="ARBA" id="ARBA00022737"/>
    </source>
</evidence>
<evidence type="ECO:0000256" key="3">
    <source>
        <dbReference type="ARBA" id="ARBA00022614"/>
    </source>
</evidence>
<keyword evidence="5" id="KW-0677">Repeat</keyword>
<comment type="similarity">
    <text evidence="10">Belongs to the dynein light chain LC1-type family.</text>
</comment>
<proteinExistence type="inferred from homology"/>
<dbReference type="Gene3D" id="3.80.10.10">
    <property type="entry name" value="Ribonuclease Inhibitor"/>
    <property type="match status" value="1"/>
</dbReference>
<evidence type="ECO:0000313" key="12">
    <source>
        <dbReference type="EMBL" id="CAD8654000.1"/>
    </source>
</evidence>
<keyword evidence="4" id="KW-0493">Microtubule</keyword>
<evidence type="ECO:0000256" key="6">
    <source>
        <dbReference type="ARBA" id="ARBA00023017"/>
    </source>
</evidence>
<dbReference type="AlphaFoldDB" id="A0A7S0MXL8"/>
<dbReference type="InterPro" id="IPR025875">
    <property type="entry name" value="Leu-rich_rpt_4"/>
</dbReference>
<dbReference type="SUPFAM" id="SSF52058">
    <property type="entry name" value="L domain-like"/>
    <property type="match status" value="1"/>
</dbReference>
<evidence type="ECO:0000256" key="10">
    <source>
        <dbReference type="ARBA" id="ARBA00049659"/>
    </source>
</evidence>
<name>A0A7S0MXL8_9CRYP</name>
<evidence type="ECO:0000256" key="11">
    <source>
        <dbReference type="ARBA" id="ARBA00049760"/>
    </source>
</evidence>
<accession>A0A7S0MXL8</accession>
<evidence type="ECO:0000256" key="4">
    <source>
        <dbReference type="ARBA" id="ARBA00022701"/>
    </source>
</evidence>
<dbReference type="PROSITE" id="PS51450">
    <property type="entry name" value="LRR"/>
    <property type="match status" value="3"/>
</dbReference>
<dbReference type="InterPro" id="IPR001611">
    <property type="entry name" value="Leu-rich_rpt"/>
</dbReference>
<dbReference type="SMART" id="SM00365">
    <property type="entry name" value="LRR_SD22"/>
    <property type="match status" value="4"/>
</dbReference>
<comment type="subcellular location">
    <subcellularLocation>
        <location evidence="1">Cytoplasm</location>
        <location evidence="1">Cytoskeleton</location>
        <location evidence="1">Cilium axoneme</location>
    </subcellularLocation>
</comment>
<keyword evidence="8" id="KW-0206">Cytoskeleton</keyword>
<dbReference type="EMBL" id="HBEZ01051927">
    <property type="protein sequence ID" value="CAD8654000.1"/>
    <property type="molecule type" value="Transcribed_RNA"/>
</dbReference>